<proteinExistence type="predicted"/>
<dbReference type="EMBL" id="CP006704">
    <property type="protein sequence ID" value="AIJ48857.1"/>
    <property type="molecule type" value="Genomic_DNA"/>
</dbReference>
<feature type="compositionally biased region" description="Low complexity" evidence="1">
    <location>
        <begin position="55"/>
        <end position="71"/>
    </location>
</feature>
<gene>
    <name evidence="2" type="ORF">O987_23890</name>
</gene>
<reference evidence="2 3" key="1">
    <citation type="journal article" date="2014" name="Genome Announc.">
        <title>Complete Genome Sequence of Polychlorinated Biphenyl Degrader Comamonas testosteroni TK102 (NBRC 109938).</title>
        <authorList>
            <person name="Fukuda K."/>
            <person name="Hosoyama A."/>
            <person name="Tsuchikane K."/>
            <person name="Ohji S."/>
            <person name="Yamazoe A."/>
            <person name="Fujita N."/>
            <person name="Shintani M."/>
            <person name="Kimbara K."/>
        </authorList>
    </citation>
    <scope>NUCLEOTIDE SEQUENCE [LARGE SCALE GENOMIC DNA]</scope>
    <source>
        <strain evidence="2">TK102</strain>
    </source>
</reference>
<dbReference type="AlphaFoldDB" id="A0A076PZD9"/>
<feature type="region of interest" description="Disordered" evidence="1">
    <location>
        <begin position="50"/>
        <end position="88"/>
    </location>
</feature>
<evidence type="ECO:0000256" key="1">
    <source>
        <dbReference type="SAM" id="MobiDB-lite"/>
    </source>
</evidence>
<dbReference type="KEGG" id="ctes:O987_23890"/>
<sequence>MSQSTNPNIVTLTVTEEAAHFILSCVADRPYKQVAPLLNELQAQVQVQANTQGVESADSPAEADASASQEANGQPKGKRGKGSANAAA</sequence>
<dbReference type="Proteomes" id="UP000028782">
    <property type="component" value="Chromosome"/>
</dbReference>
<accession>A0A076PZD9</accession>
<organism evidence="2 3">
    <name type="scientific">Comamonas testosteroni TK102</name>
    <dbReference type="NCBI Taxonomy" id="1392005"/>
    <lineage>
        <taxon>Bacteria</taxon>
        <taxon>Pseudomonadati</taxon>
        <taxon>Pseudomonadota</taxon>
        <taxon>Betaproteobacteria</taxon>
        <taxon>Burkholderiales</taxon>
        <taxon>Comamonadaceae</taxon>
        <taxon>Comamonas</taxon>
    </lineage>
</organism>
<evidence type="ECO:0000313" key="2">
    <source>
        <dbReference type="EMBL" id="AIJ48857.1"/>
    </source>
</evidence>
<evidence type="ECO:0000313" key="3">
    <source>
        <dbReference type="Proteomes" id="UP000028782"/>
    </source>
</evidence>
<protein>
    <submittedName>
        <fullName evidence="2">Uncharacterized protein</fullName>
    </submittedName>
</protein>
<name>A0A076PZD9_COMTE</name>
<dbReference type="RefSeq" id="WP_043376884.1">
    <property type="nucleotide sequence ID" value="NZ_CP006704.1"/>
</dbReference>
<dbReference type="HOGENOM" id="CLU_2463751_0_0_4"/>